<proteinExistence type="predicted"/>
<dbReference type="InParanoid" id="Q89KF1"/>
<evidence type="ECO:0000313" key="2">
    <source>
        <dbReference type="Proteomes" id="UP000002526"/>
    </source>
</evidence>
<dbReference type="Proteomes" id="UP000002526">
    <property type="component" value="Chromosome"/>
</dbReference>
<dbReference type="KEGG" id="bja:bsr4956"/>
<gene>
    <name evidence="1" type="ordered locus">bsr4956</name>
</gene>
<name>Q89KF1_BRADU</name>
<organism evidence="1 2">
    <name type="scientific">Bradyrhizobium diazoefficiens (strain JCM 10833 / BCRC 13528 / IAM 13628 / NBRC 14792 / USDA 110)</name>
    <dbReference type="NCBI Taxonomy" id="224911"/>
    <lineage>
        <taxon>Bacteria</taxon>
        <taxon>Pseudomonadati</taxon>
        <taxon>Pseudomonadota</taxon>
        <taxon>Alphaproteobacteria</taxon>
        <taxon>Hyphomicrobiales</taxon>
        <taxon>Nitrobacteraceae</taxon>
        <taxon>Bradyrhizobium</taxon>
    </lineage>
</organism>
<reference evidence="2" key="1">
    <citation type="journal article" date="2002" name="DNA Res.">
        <title>Complete genomic sequence of nitrogen-fixing symbiotic bacterium Bradyrhizobium japonicum USDA110.</title>
        <authorList>
            <person name="Kaneko T."/>
            <person name="Nakamura Y."/>
            <person name="Sato S."/>
            <person name="Minamisawa K."/>
            <person name="Uchiumi T."/>
            <person name="Sasamoto S."/>
            <person name="Watanabe A."/>
            <person name="Idesawa K."/>
            <person name="Iriguchi M."/>
            <person name="Kawashima K."/>
            <person name="Kohara M."/>
            <person name="Matsumoto M."/>
            <person name="Shimpo S."/>
            <person name="Tsuruoka H."/>
            <person name="Wada T."/>
            <person name="Yamada M."/>
            <person name="Tabata S."/>
        </authorList>
    </citation>
    <scope>NUCLEOTIDE SEQUENCE [LARGE SCALE GENOMIC DNA]</scope>
    <source>
        <strain evidence="2">JCM 10833 / BCRC 13528 / IAM 13628 / NBRC 14792 / USDA 110</strain>
    </source>
</reference>
<dbReference type="AlphaFoldDB" id="Q89KF1"/>
<evidence type="ECO:0000313" key="1">
    <source>
        <dbReference type="EMBL" id="BAC50221.1"/>
    </source>
</evidence>
<accession>Q89KF1</accession>
<protein>
    <submittedName>
        <fullName evidence="1">Bsr4956 protein</fullName>
    </submittedName>
</protein>
<keyword evidence="2" id="KW-1185">Reference proteome</keyword>
<dbReference type="HOGENOM" id="CLU_2895119_0_0_5"/>
<sequence length="62" mass="7222">MAPHEPWALVRDRLIQEIKRRPLPIILICLKPNPDWIGIVVISDQRRRNSCPEPSRVRSDGI</sequence>
<dbReference type="EnsemblBacteria" id="BAC50221">
    <property type="protein sequence ID" value="BAC50221"/>
    <property type="gene ID" value="BAC50221"/>
</dbReference>
<dbReference type="EMBL" id="BA000040">
    <property type="protein sequence ID" value="BAC50221.1"/>
    <property type="molecule type" value="Genomic_DNA"/>
</dbReference>